<dbReference type="PANTHER" id="PTHR24270">
    <property type="entry name" value="LOW-DENSITY LIPOPROTEIN RECEPTOR-RELATED"/>
    <property type="match status" value="1"/>
</dbReference>
<dbReference type="Gene3D" id="2.10.25.10">
    <property type="entry name" value="Laminin"/>
    <property type="match status" value="1"/>
</dbReference>
<dbReference type="GO" id="GO:0004930">
    <property type="term" value="F:G protein-coupled receptor activity"/>
    <property type="evidence" value="ECO:0007669"/>
    <property type="project" value="InterPro"/>
</dbReference>
<feature type="transmembrane region" description="Helical" evidence="9">
    <location>
        <begin position="1383"/>
        <end position="1403"/>
    </location>
</feature>
<organism evidence="12 13">
    <name type="scientific">Adineta ricciae</name>
    <name type="common">Rotifer</name>
    <dbReference type="NCBI Taxonomy" id="249248"/>
    <lineage>
        <taxon>Eukaryota</taxon>
        <taxon>Metazoa</taxon>
        <taxon>Spiralia</taxon>
        <taxon>Gnathifera</taxon>
        <taxon>Rotifera</taxon>
        <taxon>Eurotatoria</taxon>
        <taxon>Bdelloidea</taxon>
        <taxon>Adinetida</taxon>
        <taxon>Adinetidae</taxon>
        <taxon>Adineta</taxon>
    </lineage>
</organism>
<feature type="domain" description="EGF-like" evidence="10">
    <location>
        <begin position="891"/>
        <end position="933"/>
    </location>
</feature>
<feature type="transmembrane region" description="Helical" evidence="9">
    <location>
        <begin position="1415"/>
        <end position="1441"/>
    </location>
</feature>
<evidence type="ECO:0000256" key="3">
    <source>
        <dbReference type="ARBA" id="ARBA00022737"/>
    </source>
</evidence>
<feature type="transmembrane region" description="Helical" evidence="9">
    <location>
        <begin position="1282"/>
        <end position="1300"/>
    </location>
</feature>
<evidence type="ECO:0000256" key="9">
    <source>
        <dbReference type="SAM" id="Phobius"/>
    </source>
</evidence>
<dbReference type="Proteomes" id="UP000663828">
    <property type="component" value="Unassembled WGS sequence"/>
</dbReference>
<gene>
    <name evidence="12" type="ORF">XAT740_LOCUS5919</name>
</gene>
<dbReference type="EMBL" id="CAJNOR010000262">
    <property type="protein sequence ID" value="CAF0859663.1"/>
    <property type="molecule type" value="Genomic_DNA"/>
</dbReference>
<dbReference type="SUPFAM" id="SSF81321">
    <property type="entry name" value="Family A G protein-coupled receptor-like"/>
    <property type="match status" value="1"/>
</dbReference>
<dbReference type="InterPro" id="IPR000276">
    <property type="entry name" value="GPCR_Rhodpsn"/>
</dbReference>
<dbReference type="InterPro" id="IPR002172">
    <property type="entry name" value="LDrepeatLR_classA_rpt"/>
</dbReference>
<keyword evidence="5 9" id="KW-0472">Membrane</keyword>
<dbReference type="GO" id="GO:0016192">
    <property type="term" value="P:vesicle-mediated transport"/>
    <property type="evidence" value="ECO:0007669"/>
    <property type="project" value="UniProtKB-ARBA"/>
</dbReference>
<feature type="transmembrane region" description="Helical" evidence="9">
    <location>
        <begin position="1163"/>
        <end position="1186"/>
    </location>
</feature>
<feature type="disulfide bond" evidence="7">
    <location>
        <begin position="923"/>
        <end position="932"/>
    </location>
</feature>
<feature type="transmembrane region" description="Helical" evidence="9">
    <location>
        <begin position="1228"/>
        <end position="1250"/>
    </location>
</feature>
<dbReference type="PROSITE" id="PS00022">
    <property type="entry name" value="EGF_1"/>
    <property type="match status" value="2"/>
</dbReference>
<feature type="domain" description="G-protein coupled receptors family 1 profile" evidence="11">
    <location>
        <begin position="1178"/>
        <end position="1434"/>
    </location>
</feature>
<keyword evidence="6 7" id="KW-1015">Disulfide bond</keyword>
<keyword evidence="4 9" id="KW-1133">Transmembrane helix</keyword>
<dbReference type="CDD" id="cd00112">
    <property type="entry name" value="LDLa"/>
    <property type="match status" value="1"/>
</dbReference>
<dbReference type="SMART" id="SM00192">
    <property type="entry name" value="LDLa"/>
    <property type="match status" value="6"/>
</dbReference>
<dbReference type="Pfam" id="PF00001">
    <property type="entry name" value="7tm_1"/>
    <property type="match status" value="1"/>
</dbReference>
<protein>
    <submittedName>
        <fullName evidence="12">Uncharacterized protein</fullName>
    </submittedName>
</protein>
<evidence type="ECO:0000313" key="13">
    <source>
        <dbReference type="Proteomes" id="UP000663828"/>
    </source>
</evidence>
<evidence type="ECO:0000256" key="5">
    <source>
        <dbReference type="ARBA" id="ARBA00023136"/>
    </source>
</evidence>
<evidence type="ECO:0000256" key="4">
    <source>
        <dbReference type="ARBA" id="ARBA00022989"/>
    </source>
</evidence>
<evidence type="ECO:0000259" key="11">
    <source>
        <dbReference type="PROSITE" id="PS50262"/>
    </source>
</evidence>
<dbReference type="SMART" id="SM00181">
    <property type="entry name" value="EGF"/>
    <property type="match status" value="3"/>
</dbReference>
<keyword evidence="7" id="KW-0245">EGF-like domain</keyword>
<dbReference type="Gene3D" id="4.10.400.10">
    <property type="entry name" value="Low-density Lipoprotein Receptor"/>
    <property type="match status" value="1"/>
</dbReference>
<evidence type="ECO:0000256" key="7">
    <source>
        <dbReference type="PROSITE-ProRule" id="PRU00076"/>
    </source>
</evidence>
<proteinExistence type="predicted"/>
<dbReference type="PROSITE" id="PS50068">
    <property type="entry name" value="LDLRA_2"/>
    <property type="match status" value="1"/>
</dbReference>
<keyword evidence="3" id="KW-0677">Repeat</keyword>
<dbReference type="InterPro" id="IPR050685">
    <property type="entry name" value="LDLR"/>
</dbReference>
<feature type="transmembrane region" description="Helical" evidence="9">
    <location>
        <begin position="1332"/>
        <end position="1355"/>
    </location>
</feature>
<dbReference type="PRINTS" id="PR00261">
    <property type="entry name" value="LDLRECEPTOR"/>
</dbReference>
<evidence type="ECO:0000313" key="12">
    <source>
        <dbReference type="EMBL" id="CAF0859663.1"/>
    </source>
</evidence>
<sequence>MEKNEININEQAISSILTFDELRKLKITSTELLEWSSPIDIVEHYEHFLQTNQSLTRNQFYNCTLPWFGPICQYKFILNESFSYFLQVRHDKSQPFEKETATITCYVHLRCEILPSLICLDWREICDGKIDCLNDGEDEKYCFELEMNKCEENEYQCRNGMCIDEEFLLDEHFEIETFECLDGTDELQSKPFSLCPRDLSFKCEETLCPSDTSFNCGDGTCLLYLTFQTLLMCSNKRNQIYNYQFHWHNLENLYYPHCFKTLMCASTSWSLRDFDMYCKSFCNSSEECRLQTLRQCSSAFIAPIVPIWRGHVKYGYFSNQTSIKRFETEPHFIYYDQNLCSHIISTFTLENSTCLHLNRSNSSFMTDIFELFRSCDSPLGSGNESTCFDSIMLHCPKTKKCIPKRRILDGISDCYHAFDESVFSNSCTFNDKSRFQCTSEQKCLSSLLVNDGHEHCLNGEDEFELNRIKTTIHQISFSMICDGYVDLLSNKNESDETNCEFWPCVNPTTRCNDFWDCPKGIDEVNCSTIFQCPPNHHPCLLSTNGTMGCLHIDRIEDGFIDCLGSTDERTHCQQESEDFILKNYRCWNSTQCVSFTSVCRYCDHIKDKNLLCNTNNETVRAIIQYFNSRDMNISHKKTPFSLQSSTDFPPKQSSLFNHKQMPISMITTNEMSRKTPINDRRLWFCNKGFLILVGKNESEECLCPENYYGDLCQYQNQRVSLTIRLYQENLIKLNIIGIIIRLVDQNAFVHSFEQLTHIPRIDCNTKYNLHLLFHHRPKHLTTNYSIYIDIYDKFHLNYLTSWIYPVKLLFLPVNRLSVQLRIPAKSNCHLICIHKYFQSLIQQSMKSCRCLNQLTIKNQCNCSPQSICVDFKGNRAICLCSLNTTGSRCYLKSICQLKNPCLNGGICIAYDSRHSPTNFTCLCPNGYFGEICDQADVKIDISFLNIEIPSSALIHFIRIAQFHPYKSNIEPIQTTMFQKIRFNEYFLSLNMSQPFHLLFIQLQNDFYLSVLQHEYKPSIVISTEIPSSQRCPFIGELINNNYTFLHRIKFYHQICAKYIELPCFHDNSTFMCLCTDRRDANCFHFNYNTTYRCSNHDYCTNDAHCFQDHRSCPTKVLCVCQQCFYGDQCQFSTQHFGLSLDSILAYHISPHLKFTEQSLPVKLSIILSTILFLIGFLSGILSNLTLRMKLNQQTGCDLYLFASSITSILIIVFLYIKIWFLILSQMQIITWRLILLFNCIPMEFCLRFFLATTDWFHAFVTIQRFFIVLHHIHFDKRMSRQIAKITIILSCIIISLSIIHDPIHRHLVDDFEEERTWCILKLTPQMEIYNRFINLFHFLVPFSINFILTIGIMFISAKHRSSVRRQVNFKEQFKKQIFRHKHLLFSSFFLIILALPRLILSFLSNCMKSPKEYQLFLFTYFISFIPPILHFFIFVLTSQIYKQQFYTMIRRKSNQFLRCLFPYRIFPQIN</sequence>
<evidence type="ECO:0000256" key="2">
    <source>
        <dbReference type="ARBA" id="ARBA00022692"/>
    </source>
</evidence>
<name>A0A813X3G3_ADIRI</name>
<dbReference type="InterPro" id="IPR017452">
    <property type="entry name" value="GPCR_Rhodpsn_7TM"/>
</dbReference>
<dbReference type="PROSITE" id="PS01186">
    <property type="entry name" value="EGF_2"/>
    <property type="match status" value="1"/>
</dbReference>
<dbReference type="SUPFAM" id="SSF57196">
    <property type="entry name" value="EGF/Laminin"/>
    <property type="match status" value="1"/>
</dbReference>
<comment type="caution">
    <text evidence="7">Lacks conserved residue(s) required for the propagation of feature annotation.</text>
</comment>
<dbReference type="InterPro" id="IPR036055">
    <property type="entry name" value="LDL_receptor-like_sf"/>
</dbReference>
<evidence type="ECO:0000256" key="6">
    <source>
        <dbReference type="ARBA" id="ARBA00023157"/>
    </source>
</evidence>
<dbReference type="Pfam" id="PF00008">
    <property type="entry name" value="EGF"/>
    <property type="match status" value="1"/>
</dbReference>
<dbReference type="CDD" id="cd00054">
    <property type="entry name" value="EGF_CA"/>
    <property type="match status" value="1"/>
</dbReference>
<dbReference type="PROSITE" id="PS50026">
    <property type="entry name" value="EGF_3"/>
    <property type="match status" value="1"/>
</dbReference>
<keyword evidence="13" id="KW-1185">Reference proteome</keyword>
<dbReference type="Gene3D" id="1.20.1070.10">
    <property type="entry name" value="Rhodopsin 7-helix transmembrane proteins"/>
    <property type="match status" value="1"/>
</dbReference>
<comment type="caution">
    <text evidence="12">The sequence shown here is derived from an EMBL/GenBank/DDBJ whole genome shotgun (WGS) entry which is preliminary data.</text>
</comment>
<keyword evidence="2 9" id="KW-0812">Transmembrane</keyword>
<evidence type="ECO:0000259" key="10">
    <source>
        <dbReference type="PROSITE" id="PS50026"/>
    </source>
</evidence>
<evidence type="ECO:0000256" key="1">
    <source>
        <dbReference type="ARBA" id="ARBA00004167"/>
    </source>
</evidence>
<reference evidence="12" key="1">
    <citation type="submission" date="2021-02" db="EMBL/GenBank/DDBJ databases">
        <authorList>
            <person name="Nowell W R."/>
        </authorList>
    </citation>
    <scope>NUCLEOTIDE SEQUENCE</scope>
</reference>
<comment type="subcellular location">
    <subcellularLocation>
        <location evidence="1">Membrane</location>
        <topology evidence="1">Single-pass membrane protein</topology>
    </subcellularLocation>
</comment>
<feature type="transmembrane region" description="Helical" evidence="9">
    <location>
        <begin position="1198"/>
        <end position="1222"/>
    </location>
</feature>
<evidence type="ECO:0000256" key="8">
    <source>
        <dbReference type="PROSITE-ProRule" id="PRU00124"/>
    </source>
</evidence>
<dbReference type="GO" id="GO:0005886">
    <property type="term" value="C:plasma membrane"/>
    <property type="evidence" value="ECO:0007669"/>
    <property type="project" value="TreeGrafter"/>
</dbReference>
<accession>A0A813X3G3</accession>
<feature type="disulfide bond" evidence="8">
    <location>
        <begin position="150"/>
        <end position="162"/>
    </location>
</feature>
<dbReference type="PROSITE" id="PS50262">
    <property type="entry name" value="G_PROTEIN_RECEP_F1_2"/>
    <property type="match status" value="1"/>
</dbReference>
<dbReference type="InterPro" id="IPR000742">
    <property type="entry name" value="EGF"/>
</dbReference>